<evidence type="ECO:0000256" key="3">
    <source>
        <dbReference type="ARBA" id="ARBA00022723"/>
    </source>
</evidence>
<dbReference type="GO" id="GO:0004521">
    <property type="term" value="F:RNA endonuclease activity"/>
    <property type="evidence" value="ECO:0007669"/>
    <property type="project" value="InterPro"/>
</dbReference>
<comment type="subunit">
    <text evidence="8">Homodimer, forms a heterotetramer with a Cas1 homodimer.</text>
</comment>
<dbReference type="Pfam" id="PF09827">
    <property type="entry name" value="CRISPR_Cas2"/>
    <property type="match status" value="1"/>
</dbReference>
<sequence>MYIIVVYDVNVSRVNKVKKFLRQHLIWVQNSVFEGEVTLAEYERIKKGIKELIDEDEDSVIIYKLRSRPKRKSIGIEKNPVEELFSTY</sequence>
<reference evidence="9 10" key="1">
    <citation type="submission" date="2021-08" db="EMBL/GenBank/DDBJ databases">
        <title>Thermococcus onnuriiensis IOH2.</title>
        <authorList>
            <person name="Park Y.-J."/>
        </authorList>
    </citation>
    <scope>NUCLEOTIDE SEQUENCE [LARGE SCALE GENOMIC DNA]</scope>
    <source>
        <strain evidence="9 10">IOH2</strain>
    </source>
</reference>
<protein>
    <recommendedName>
        <fullName evidence="8">CRISPR-associated endoribonuclease Cas2</fullName>
        <ecNumber evidence="8">3.1.-.-</ecNumber>
    </recommendedName>
</protein>
<keyword evidence="6 8" id="KW-0460">Magnesium</keyword>
<dbReference type="PANTHER" id="PTHR34405:SF1">
    <property type="entry name" value="CRISPR-ASSOCIATED ENDORIBONUCLEASE CAS2"/>
    <property type="match status" value="1"/>
</dbReference>
<evidence type="ECO:0000256" key="5">
    <source>
        <dbReference type="ARBA" id="ARBA00022801"/>
    </source>
</evidence>
<dbReference type="InterPro" id="IPR021127">
    <property type="entry name" value="CRISPR_associated_Cas2"/>
</dbReference>
<gene>
    <name evidence="8 9" type="primary">cas2</name>
    <name evidence="9" type="ORF">K1720_00475</name>
</gene>
<evidence type="ECO:0000256" key="8">
    <source>
        <dbReference type="HAMAP-Rule" id="MF_01471"/>
    </source>
</evidence>
<dbReference type="InterPro" id="IPR019199">
    <property type="entry name" value="Virulence_VapD/CRISPR_Cas2"/>
</dbReference>
<dbReference type="GO" id="GO:0046872">
    <property type="term" value="F:metal ion binding"/>
    <property type="evidence" value="ECO:0007669"/>
    <property type="project" value="UniProtKB-UniRule"/>
</dbReference>
<evidence type="ECO:0000256" key="1">
    <source>
        <dbReference type="ARBA" id="ARBA00001946"/>
    </source>
</evidence>
<dbReference type="GeneID" id="72776772"/>
<evidence type="ECO:0000256" key="7">
    <source>
        <dbReference type="ARBA" id="ARBA00023118"/>
    </source>
</evidence>
<proteinExistence type="inferred from homology"/>
<dbReference type="HAMAP" id="MF_01471">
    <property type="entry name" value="Cas2"/>
    <property type="match status" value="1"/>
</dbReference>
<evidence type="ECO:0000256" key="4">
    <source>
        <dbReference type="ARBA" id="ARBA00022759"/>
    </source>
</evidence>
<evidence type="ECO:0000313" key="10">
    <source>
        <dbReference type="Proteomes" id="UP001056425"/>
    </source>
</evidence>
<dbReference type="Gene3D" id="3.30.70.240">
    <property type="match status" value="1"/>
</dbReference>
<feature type="binding site" evidence="8">
    <location>
        <position position="8"/>
    </location>
    <ligand>
        <name>Mg(2+)</name>
        <dbReference type="ChEBI" id="CHEBI:18420"/>
        <note>catalytic</note>
    </ligand>
</feature>
<dbReference type="EC" id="3.1.-.-" evidence="8"/>
<dbReference type="GO" id="GO:0043571">
    <property type="term" value="P:maintenance of CRISPR repeat elements"/>
    <property type="evidence" value="ECO:0007669"/>
    <property type="project" value="UniProtKB-UniRule"/>
</dbReference>
<dbReference type="SUPFAM" id="SSF143430">
    <property type="entry name" value="TTP0101/SSO1404-like"/>
    <property type="match status" value="1"/>
</dbReference>
<dbReference type="EMBL" id="CP080572">
    <property type="protein sequence ID" value="USH00001.1"/>
    <property type="molecule type" value="Genomic_DNA"/>
</dbReference>
<dbReference type="GO" id="GO:0016787">
    <property type="term" value="F:hydrolase activity"/>
    <property type="evidence" value="ECO:0007669"/>
    <property type="project" value="UniProtKB-KW"/>
</dbReference>
<comment type="similarity">
    <text evidence="8">Belongs to the CRISPR-associated endoribonuclease Cas2 protein family.</text>
</comment>
<keyword evidence="5 8" id="KW-0378">Hydrolase</keyword>
<evidence type="ECO:0000313" key="9">
    <source>
        <dbReference type="EMBL" id="USH00001.1"/>
    </source>
</evidence>
<dbReference type="NCBIfam" id="TIGR01573">
    <property type="entry name" value="cas2"/>
    <property type="match status" value="1"/>
</dbReference>
<dbReference type="CDD" id="cd09725">
    <property type="entry name" value="Cas2_I_II_III"/>
    <property type="match status" value="1"/>
</dbReference>
<dbReference type="AlphaFoldDB" id="A0A9E7M9V8"/>
<keyword evidence="2 8" id="KW-0540">Nuclease</keyword>
<organism evidence="9 10">
    <name type="scientific">Thermococcus argininiproducens</name>
    <dbReference type="NCBI Taxonomy" id="2866384"/>
    <lineage>
        <taxon>Archaea</taxon>
        <taxon>Methanobacteriati</taxon>
        <taxon>Methanobacteriota</taxon>
        <taxon>Thermococci</taxon>
        <taxon>Thermococcales</taxon>
        <taxon>Thermococcaceae</taxon>
        <taxon>Thermococcus</taxon>
    </lineage>
</organism>
<dbReference type="RefSeq" id="WP_251949267.1">
    <property type="nucleotide sequence ID" value="NZ_CP080572.1"/>
</dbReference>
<accession>A0A9E7M9V8</accession>
<name>A0A9E7M9V8_9EURY</name>
<dbReference type="GO" id="GO:0051607">
    <property type="term" value="P:defense response to virus"/>
    <property type="evidence" value="ECO:0007669"/>
    <property type="project" value="UniProtKB-UniRule"/>
</dbReference>
<evidence type="ECO:0000256" key="6">
    <source>
        <dbReference type="ARBA" id="ARBA00022842"/>
    </source>
</evidence>
<comment type="function">
    <text evidence="8">CRISPR (clustered regularly interspaced short palindromic repeat), is an adaptive immune system that provides protection against mobile genetic elements (viruses, transposable elements and conjugative plasmids). CRISPR clusters contain sequences complementary to antecedent mobile elements and target invading nucleic acids. CRISPR clusters are transcribed and processed into CRISPR RNA (crRNA). Functions as a ssRNA-specific endoribonuclease. Involved in the integration of spacer DNA into the CRISPR cassette.</text>
</comment>
<keyword evidence="3 8" id="KW-0479">Metal-binding</keyword>
<dbReference type="KEGG" id="thei:K1720_00475"/>
<comment type="cofactor">
    <cofactor evidence="1 8">
        <name>Mg(2+)</name>
        <dbReference type="ChEBI" id="CHEBI:18420"/>
    </cofactor>
</comment>
<keyword evidence="7 8" id="KW-0051">Antiviral defense</keyword>
<keyword evidence="4 8" id="KW-0255">Endonuclease</keyword>
<keyword evidence="10" id="KW-1185">Reference proteome</keyword>
<evidence type="ECO:0000256" key="2">
    <source>
        <dbReference type="ARBA" id="ARBA00022722"/>
    </source>
</evidence>
<dbReference type="Proteomes" id="UP001056425">
    <property type="component" value="Chromosome"/>
</dbReference>
<dbReference type="PANTHER" id="PTHR34405">
    <property type="entry name" value="CRISPR-ASSOCIATED ENDORIBONUCLEASE CAS2"/>
    <property type="match status" value="1"/>
</dbReference>